<dbReference type="CDD" id="cd17933">
    <property type="entry name" value="DEXSc_RecD-like"/>
    <property type="match status" value="1"/>
</dbReference>
<feature type="region of interest" description="Disordered" evidence="1">
    <location>
        <begin position="1307"/>
        <end position="1384"/>
    </location>
</feature>
<dbReference type="Proteomes" id="UP000001564">
    <property type="component" value="Plasmid pCM2"/>
</dbReference>
<evidence type="ECO:0000313" key="4">
    <source>
        <dbReference type="Proteomes" id="UP000001564"/>
    </source>
</evidence>
<evidence type="ECO:0000256" key="1">
    <source>
        <dbReference type="SAM" id="MobiDB-lite"/>
    </source>
</evidence>
<dbReference type="CDD" id="cd18809">
    <property type="entry name" value="SF1_C_RecD"/>
    <property type="match status" value="1"/>
</dbReference>
<accession>A5CLM4</accession>
<dbReference type="SUPFAM" id="SSF55464">
    <property type="entry name" value="Origin of replication-binding domain, RBD-like"/>
    <property type="match status" value="1"/>
</dbReference>
<dbReference type="Pfam" id="PF08751">
    <property type="entry name" value="TrwC"/>
    <property type="match status" value="1"/>
</dbReference>
<dbReference type="SUPFAM" id="SSF52540">
    <property type="entry name" value="P-loop containing nucleoside triphosphate hydrolases"/>
    <property type="match status" value="2"/>
</dbReference>
<keyword evidence="4" id="KW-1185">Reference proteome</keyword>
<feature type="region of interest" description="Disordered" evidence="1">
    <location>
        <begin position="1401"/>
        <end position="1492"/>
    </location>
</feature>
<dbReference type="CDD" id="cd06503">
    <property type="entry name" value="ATP-synt_Fo_b"/>
    <property type="match status" value="1"/>
</dbReference>
<dbReference type="EMBL" id="AM711866">
    <property type="protein sequence ID" value="CAM98494.1"/>
    <property type="molecule type" value="Genomic_DNA"/>
</dbReference>
<gene>
    <name evidence="3" type="primary">traA</name>
    <name evidence="3" type="ordered locus">pCM2_0013</name>
</gene>
<feature type="region of interest" description="Disordered" evidence="1">
    <location>
        <begin position="1255"/>
        <end position="1292"/>
    </location>
</feature>
<evidence type="ECO:0000313" key="3">
    <source>
        <dbReference type="EMBL" id="CAM98494.1"/>
    </source>
</evidence>
<dbReference type="NCBIfam" id="NF041492">
    <property type="entry name" value="MobF"/>
    <property type="match status" value="1"/>
</dbReference>
<evidence type="ECO:0000259" key="2">
    <source>
        <dbReference type="Pfam" id="PF08751"/>
    </source>
</evidence>
<feature type="compositionally biased region" description="Polar residues" evidence="1">
    <location>
        <begin position="1467"/>
        <end position="1476"/>
    </location>
</feature>
<name>A5CLM4_CLAM3</name>
<organism evidence="3 4">
    <name type="scientific">Clavibacter michiganensis subsp. michiganensis (strain NCPPB 382)</name>
    <dbReference type="NCBI Taxonomy" id="443906"/>
    <lineage>
        <taxon>Bacteria</taxon>
        <taxon>Bacillati</taxon>
        <taxon>Actinomycetota</taxon>
        <taxon>Actinomycetes</taxon>
        <taxon>Micrococcales</taxon>
        <taxon>Microbacteriaceae</taxon>
        <taxon>Clavibacter</taxon>
    </lineage>
</organism>
<keyword evidence="3" id="KW-0614">Plasmid</keyword>
<protein>
    <submittedName>
        <fullName evidence="3">Conjugal transfer protein, Dtr system</fullName>
    </submittedName>
</protein>
<dbReference type="InterPro" id="IPR027417">
    <property type="entry name" value="P-loop_NTPase"/>
</dbReference>
<feature type="compositionally biased region" description="Basic and acidic residues" evidence="1">
    <location>
        <begin position="1325"/>
        <end position="1384"/>
    </location>
</feature>
<proteinExistence type="predicted"/>
<feature type="compositionally biased region" description="Low complexity" evidence="1">
    <location>
        <begin position="1255"/>
        <end position="1284"/>
    </location>
</feature>
<feature type="compositionally biased region" description="Low complexity" evidence="1">
    <location>
        <begin position="1401"/>
        <end position="1416"/>
    </location>
</feature>
<reference evidence="3 4" key="1">
    <citation type="journal article" date="2008" name="J. Bacteriol.">
        <title>The genome sequence of the tomato-pathogenic actinomycete Clavibacter michiganensis subsp. michiganensis NCPPB382 reveals a large island involved in pathogenicity.</title>
        <authorList>
            <person name="Gartemann K.H."/>
            <person name="Abt B."/>
            <person name="Bekel T."/>
            <person name="Burger A."/>
            <person name="Engemann J."/>
            <person name="Flugel M."/>
            <person name="Gaigalat L."/>
            <person name="Goesmann A."/>
            <person name="Grafen I."/>
            <person name="Kalinowski J."/>
            <person name="Kaup O."/>
            <person name="Kirchner O."/>
            <person name="Krause L."/>
            <person name="Linke B."/>
            <person name="McHardy A."/>
            <person name="Meyer F."/>
            <person name="Pohle S."/>
            <person name="Ruckert C."/>
            <person name="Schneiker S."/>
            <person name="Zellermann E.M."/>
            <person name="Puhler A."/>
            <person name="Eichenlaub R."/>
            <person name="Kaiser O."/>
            <person name="Bartels D."/>
        </authorList>
    </citation>
    <scope>NUCLEOTIDE SEQUENCE [LARGE SCALE GENOMIC DNA]</scope>
    <source>
        <strain evidence="3 4">NCPPB 382</strain>
        <plasmid evidence="3">pCM2</plasmid>
    </source>
</reference>
<sequence>MPPATLRMMTMHVLSAGDGYTYYTSEVATGDAKRDRELGDYYTVDGNPPGRWMGRGADVLGVSGTVTEEQMKALYGEGLHPDADRIIADALAEGVSAKEAQQRAKLGRSYYAYRAGPATLQGRIQAGYDTFQRVNGHEPDAEERRLIRAREGAQAFRDAKGREPADKEELGKFITAATRPDQTAVAGFDLVCSPSKSVSVLWALGDTETRKAIEAAQEQAVRDTIGYLEREAIATRAGTNGVAQIEVEGGIAATVFRHYDSRNGDPQLHDHVVVANKVKGVDGKWRTIDSKLLHRMNVPASEFYNAAVMSEVCRRLGVTTTARVPSPGKRPVMEIAGVDPDLIDTFSSRSASIRATTERLVEEYQRDHGRAPDAKTLIAIAQQATLETRPQKDDVRSPQAIHEAAVARVGAGRAAGLVDAARALAPTNKEAASVEVDEITAHVLRTVEEHHAVWGAHVIEAEARRHLAALIPDQSVAEPLVQQVTRAALGGSVTLTPPSPHGAFTPLTRSDGSSIYDHKGKTLFTSTRILDAEDQLLDAARTRTVSPISRDTFERTAAQHTGPLDAGQRDLAREFATSDRELVVGIGPAGAGKTTALRLAATALEDGGRRMIGLAPSAPAASVIAEAVGIEATTIHGFLTAHAQAELPAKYEVRAGDVLVVDEAGMAGTQRLAALHTIAREYGAHVRLIGDDRQLSAVEAGGALRLIDREVGSVRLEHVHRFQDADEAEASLHLRDPLRPGDPFAWYQANDRVIGGDVDRMTDAVFAGWQTDTDVGLRSLMLAPTGATVTELNARAQAHRIAAGTVTGTRSVKLRDDLSAHVGDVIATRRNESLLRIQNGRDRVKNGDLWQVTRIGADGSLDVVHRDHAAPVTLPAGYVREHVELGYARTISRSQGLTADTSHVLGDESMTRETAYTGLTRGKQSNRLYLEVADGAAVGDALEQIATRSDAMLSAHETIRAEQDRVDDLVTLIDQHADVAERAGEIRYGRIAEVALGTRLATTLQSQESWGAVAAALRHAEDYGFSPVETLRVAYEQRELGTADDVPAVLSWRIERALEKIDAPRRSVMDLPDVDGVAAWIADARLQENDLVPADWREHLQERHHYIGIRLKERGAALAAERPAWSDALGAVPSHPKRMIAWHQLAAEVDVLRAKYRIDPAEAMAIPATLRGNEIADRLQQRVTAMHKASLLLTAEPIALDIRQRYAAHFTARVGAVRATLGRPVVMPAVAAAAAQQAPAVVATATAVATELASAATPQASTVETAPAAATSTATTPMATASPTTEHEGTTMSDPIDEALEHVGRHVGRVGQTVTSEVTRQIQRAADDRRREQQEAQRRAEREREHAAREAQRKADREREKAEQAAAREQERADRLAARYGRAEAEQQQEAAGVAGGVALGAAAASSTETETDSAAITSDGRDAARTESAEIDAAGQSDADQYTGRELQEREMLQAAGIDPDERSTDTGADSSWSEQRPAPEISRGDDGLER</sequence>
<dbReference type="Pfam" id="PF13604">
    <property type="entry name" value="AAA_30"/>
    <property type="match status" value="1"/>
</dbReference>
<geneLocation type="plasmid" evidence="3 4">
    <name>pCM2</name>
</geneLocation>
<feature type="domain" description="TrwC relaxase" evidence="2">
    <location>
        <begin position="16"/>
        <end position="406"/>
    </location>
</feature>
<dbReference type="Gene3D" id="3.40.50.300">
    <property type="entry name" value="P-loop containing nucleotide triphosphate hydrolases"/>
    <property type="match status" value="2"/>
</dbReference>
<dbReference type="KEGG" id="cmi:pCM2_0013"/>
<feature type="compositionally biased region" description="Basic and acidic residues" evidence="1">
    <location>
        <begin position="1420"/>
        <end position="1429"/>
    </location>
</feature>
<dbReference type="HOGENOM" id="CLU_001748_1_2_11"/>
<dbReference type="InterPro" id="IPR014862">
    <property type="entry name" value="TrwC"/>
</dbReference>
<dbReference type="Gene3D" id="2.30.30.940">
    <property type="match status" value="1"/>
</dbReference>